<protein>
    <recommendedName>
        <fullName evidence="7">Cation efflux protein transmembrane domain-containing protein</fullName>
    </recommendedName>
</protein>
<evidence type="ECO:0000256" key="5">
    <source>
        <dbReference type="ARBA" id="ARBA00023136"/>
    </source>
</evidence>
<dbReference type="SUPFAM" id="SSF161111">
    <property type="entry name" value="Cation efflux protein transmembrane domain-like"/>
    <property type="match status" value="1"/>
</dbReference>
<dbReference type="RefSeq" id="WP_228982426.1">
    <property type="nucleotide sequence ID" value="NZ_CAJQYY010000031.1"/>
</dbReference>
<gene>
    <name evidence="8" type="ORF">R54767_04488</name>
</gene>
<feature type="transmembrane region" description="Helical" evidence="6">
    <location>
        <begin position="77"/>
        <end position="100"/>
    </location>
</feature>
<evidence type="ECO:0000313" key="9">
    <source>
        <dbReference type="Proteomes" id="UP000789752"/>
    </source>
</evidence>
<dbReference type="PANTHER" id="PTHR13414:SF9">
    <property type="entry name" value="PROTON-COUPLED ZINC ANTIPORTER SLC30A9, MITOCHONDRIAL"/>
    <property type="match status" value="1"/>
</dbReference>
<accession>A0ABN7QV66</accession>
<evidence type="ECO:0000313" key="8">
    <source>
        <dbReference type="EMBL" id="CAG4918266.1"/>
    </source>
</evidence>
<feature type="domain" description="Cation efflux protein transmembrane" evidence="7">
    <location>
        <begin position="12"/>
        <end position="134"/>
    </location>
</feature>
<reference evidence="8 9" key="1">
    <citation type="submission" date="2021-04" db="EMBL/GenBank/DDBJ databases">
        <authorList>
            <person name="Vanwijnsberghe S."/>
        </authorList>
    </citation>
    <scope>NUCLEOTIDE SEQUENCE [LARGE SCALE GENOMIC DNA]</scope>
    <source>
        <strain evidence="8 9">LMG 32171</strain>
    </source>
</reference>
<keyword evidence="5 6" id="KW-0472">Membrane</keyword>
<evidence type="ECO:0000256" key="3">
    <source>
        <dbReference type="ARBA" id="ARBA00022692"/>
    </source>
</evidence>
<evidence type="ECO:0000259" key="7">
    <source>
        <dbReference type="Pfam" id="PF01545"/>
    </source>
</evidence>
<evidence type="ECO:0000256" key="4">
    <source>
        <dbReference type="ARBA" id="ARBA00022989"/>
    </source>
</evidence>
<dbReference type="Gene3D" id="1.20.1510.10">
    <property type="entry name" value="Cation efflux protein transmembrane domain"/>
    <property type="match status" value="1"/>
</dbReference>
<evidence type="ECO:0000256" key="1">
    <source>
        <dbReference type="ARBA" id="ARBA00004141"/>
    </source>
</evidence>
<keyword evidence="9" id="KW-1185">Reference proteome</keyword>
<dbReference type="InterPro" id="IPR040177">
    <property type="entry name" value="SLC30A9"/>
</dbReference>
<dbReference type="InterPro" id="IPR027469">
    <property type="entry name" value="Cation_efflux_TMD_sf"/>
</dbReference>
<evidence type="ECO:0000256" key="6">
    <source>
        <dbReference type="SAM" id="Phobius"/>
    </source>
</evidence>
<dbReference type="InterPro" id="IPR058533">
    <property type="entry name" value="Cation_efflux_TM"/>
</dbReference>
<keyword evidence="4 6" id="KW-1133">Transmembrane helix</keyword>
<name>A0ABN7QV66_9BURK</name>
<dbReference type="Proteomes" id="UP000789752">
    <property type="component" value="Unassembled WGS sequence"/>
</dbReference>
<dbReference type="EMBL" id="CAJQYY010000031">
    <property type="protein sequence ID" value="CAG4918266.1"/>
    <property type="molecule type" value="Genomic_DNA"/>
</dbReference>
<comment type="caution">
    <text evidence="8">The sequence shown here is derived from an EMBL/GenBank/DDBJ whole genome shotgun (WGS) entry which is preliminary data.</text>
</comment>
<dbReference type="PANTHER" id="PTHR13414">
    <property type="entry name" value="HUEL-CATION TRANSPORTER"/>
    <property type="match status" value="1"/>
</dbReference>
<organism evidence="8 9">
    <name type="scientific">Paraburkholderia gardini</name>
    <dbReference type="NCBI Taxonomy" id="2823469"/>
    <lineage>
        <taxon>Bacteria</taxon>
        <taxon>Pseudomonadati</taxon>
        <taxon>Pseudomonadota</taxon>
        <taxon>Betaproteobacteria</taxon>
        <taxon>Burkholderiales</taxon>
        <taxon>Burkholderiaceae</taxon>
        <taxon>Paraburkholderia</taxon>
    </lineage>
</organism>
<dbReference type="Pfam" id="PF01545">
    <property type="entry name" value="Cation_efflux"/>
    <property type="match status" value="1"/>
</dbReference>
<comment type="subcellular location">
    <subcellularLocation>
        <location evidence="1">Membrane</location>
        <topology evidence="1">Multi-pass membrane protein</topology>
    </subcellularLocation>
</comment>
<evidence type="ECO:0000256" key="2">
    <source>
        <dbReference type="ARBA" id="ARBA00022448"/>
    </source>
</evidence>
<keyword evidence="2" id="KW-0813">Transport</keyword>
<keyword evidence="3 6" id="KW-0812">Transmembrane</keyword>
<proteinExistence type="predicted"/>
<sequence length="150" mass="16000">MNCAAPRAVYDALASNVAVALCKYAPAAYTHSGSALAEAIHSSADCMNQFLLLIGNRAARNRADEQHPPGFGRETHFHALMVALQIFLVGGVASVTAGVVRLLHRSPIEHPYGVIVVLCVSGVIEGEVAHRHVRQAMQAWLAQGPRLGGW</sequence>